<dbReference type="Proteomes" id="UP000011087">
    <property type="component" value="Unassembled WGS sequence"/>
</dbReference>
<evidence type="ECO:0000256" key="3">
    <source>
        <dbReference type="ARBA" id="ARBA00011738"/>
    </source>
</evidence>
<evidence type="ECO:0000256" key="11">
    <source>
        <dbReference type="SAM" id="MobiDB-lite"/>
    </source>
</evidence>
<keyword evidence="4" id="KW-0808">Transferase</keyword>
<reference evidence="16" key="2">
    <citation type="submission" date="2012-11" db="EMBL/GenBank/DDBJ databases">
        <authorList>
            <person name="Kuo A."/>
            <person name="Curtis B.A."/>
            <person name="Tanifuji G."/>
            <person name="Burki F."/>
            <person name="Gruber A."/>
            <person name="Irimia M."/>
            <person name="Maruyama S."/>
            <person name="Arias M.C."/>
            <person name="Ball S.G."/>
            <person name="Gile G.H."/>
            <person name="Hirakawa Y."/>
            <person name="Hopkins J.F."/>
            <person name="Rensing S.A."/>
            <person name="Schmutz J."/>
            <person name="Symeonidi A."/>
            <person name="Elias M."/>
            <person name="Eveleigh R.J."/>
            <person name="Herman E.K."/>
            <person name="Klute M.J."/>
            <person name="Nakayama T."/>
            <person name="Obornik M."/>
            <person name="Reyes-Prieto A."/>
            <person name="Armbrust E.V."/>
            <person name="Aves S.J."/>
            <person name="Beiko R.G."/>
            <person name="Coutinho P."/>
            <person name="Dacks J.B."/>
            <person name="Durnford D.G."/>
            <person name="Fast N.M."/>
            <person name="Green B.R."/>
            <person name="Grisdale C."/>
            <person name="Hempe F."/>
            <person name="Henrissat B."/>
            <person name="Hoppner M.P."/>
            <person name="Ishida K.-I."/>
            <person name="Kim E."/>
            <person name="Koreny L."/>
            <person name="Kroth P.G."/>
            <person name="Liu Y."/>
            <person name="Malik S.-B."/>
            <person name="Maier U.G."/>
            <person name="McRose D."/>
            <person name="Mock T."/>
            <person name="Neilson J.A."/>
            <person name="Onodera N.T."/>
            <person name="Poole A.M."/>
            <person name="Pritham E.J."/>
            <person name="Richards T.A."/>
            <person name="Rocap G."/>
            <person name="Roy S.W."/>
            <person name="Sarai C."/>
            <person name="Schaack S."/>
            <person name="Shirato S."/>
            <person name="Slamovits C.H."/>
            <person name="Spencer D.F."/>
            <person name="Suzuki S."/>
            <person name="Worden A.Z."/>
            <person name="Zauner S."/>
            <person name="Barry K."/>
            <person name="Bell C."/>
            <person name="Bharti A.K."/>
            <person name="Crow J.A."/>
            <person name="Grimwood J."/>
            <person name="Kramer R."/>
            <person name="Lindquist E."/>
            <person name="Lucas S."/>
            <person name="Salamov A."/>
            <person name="McFadden G.I."/>
            <person name="Lane C.E."/>
            <person name="Keeling P.J."/>
            <person name="Gray M.W."/>
            <person name="Grigoriev I.V."/>
            <person name="Archibald J.M."/>
        </authorList>
    </citation>
    <scope>NUCLEOTIDE SEQUENCE</scope>
    <source>
        <strain evidence="16">CCMP2712</strain>
    </source>
</reference>
<dbReference type="Pfam" id="PF22973">
    <property type="entry name" value="GWD1_pHisD"/>
    <property type="match status" value="1"/>
</dbReference>
<name>L1K4D7_GUITC</name>
<dbReference type="OMA" id="SFHVRNY"/>
<evidence type="ECO:0000256" key="10">
    <source>
        <dbReference type="ARBA" id="ARBA00023277"/>
    </source>
</evidence>
<dbReference type="InterPro" id="IPR002192">
    <property type="entry name" value="PPDK_AMP/ATP-bd"/>
</dbReference>
<dbReference type="GO" id="GO:0046872">
    <property type="term" value="F:metal ion binding"/>
    <property type="evidence" value="ECO:0007669"/>
    <property type="project" value="UniProtKB-KW"/>
</dbReference>
<keyword evidence="6" id="KW-0547">Nucleotide-binding</keyword>
<dbReference type="PaxDb" id="55529-EKX55447"/>
<keyword evidence="5" id="KW-0479">Metal-binding</keyword>
<dbReference type="EMBL" id="JH992965">
    <property type="protein sequence ID" value="EKX55447.1"/>
    <property type="molecule type" value="Genomic_DNA"/>
</dbReference>
<evidence type="ECO:0000256" key="6">
    <source>
        <dbReference type="ARBA" id="ARBA00022741"/>
    </source>
</evidence>
<dbReference type="OrthoDB" id="6123450at2759"/>
<evidence type="ECO:0000313" key="16">
    <source>
        <dbReference type="Proteomes" id="UP000011087"/>
    </source>
</evidence>
<dbReference type="KEGG" id="gtt:GUITHDRAFT_62607"/>
<feature type="domain" description="Pyruvate phosphate dikinase AMP/ATP-binding" evidence="12">
    <location>
        <begin position="694"/>
        <end position="902"/>
    </location>
</feature>
<dbReference type="GeneID" id="17312157"/>
<evidence type="ECO:0008006" key="17">
    <source>
        <dbReference type="Google" id="ProtNLM"/>
    </source>
</evidence>
<dbReference type="PANTHER" id="PTHR46999">
    <property type="entry name" value="ALPHA-GLUCAN WATER DIKINASE 1, CHLOROPLASTIC-RELATED"/>
    <property type="match status" value="1"/>
</dbReference>
<evidence type="ECO:0000259" key="13">
    <source>
        <dbReference type="Pfam" id="PF22973"/>
    </source>
</evidence>
<comment type="cofactor">
    <cofactor evidence="1">
        <name>Mg(2+)</name>
        <dbReference type="ChEBI" id="CHEBI:18420"/>
    </cofactor>
</comment>
<dbReference type="eggNOG" id="ENOG502QQ6R">
    <property type="taxonomic scope" value="Eukaryota"/>
</dbReference>
<gene>
    <name evidence="14" type="ORF">GUITHDRAFT_62607</name>
</gene>
<sequence>MPILEFESRGGLSLMERFRTARDMITSSQSREMLRHLFVWLRFSQTRQLSWQRRHNTKPRELADEIQILSEVVAKYWKSSQSASDRDILRMMLSTIPRGGGDGQRIRDEILVIMRKFEIKKRKGTWMEEWHQKLHNNCTPDDIYICEAYIKFLQSNGDLKAFYSHLSKFGLDKQRLQTFERPILQDPIFFPSIKNGLINELSNYLQILKSVHAGADLEHSHDLCRGFLPGNLNALVEAVKVERTHPSPAYQETFTSFFNSVAARRLLWESILHEQHVPKVRDLLYLDIALQDQSRMMVEGVLSTSSSVDEDLDSSLLSLTSELVEILRDWSSLLQTVGINMEEWKSKSHRHALLAAAYLDRLERMLSQLADRCHRLFQPIAEQLGGSIRRRNPDKTPETWNIAMFTEGVVRGGVGFAVSLIHQKAVQAFRRSGVLPSWQVISPGSRRARGVVMIADVKDVQFKSFDCPTVLLSSRVSGEEEIPEGVVAVITQDSPDVLSHIAVRARNTHVMFASCFDLASFHQFLDFDGKDVVCQVLEQRVSIEMAEGAMDDMVDSHTSHGSSRRMEEEEEERSTPPSKFVYLESEILEEGKKVAGGKTMNLLNVRRRLPDWIKTPKSALIPFGVFQYVLQHQDNRDSQRKYAEIVKQLGVLDAEDIPSKLQDIKNIILDLKVPDEVRADIARSLQDGVFRQVVVDEQESLDCIKRVWSSVWNERAFLSCKKAGISNERIRMAVLLQQIVEAEYAFVVHTVNPLNLDPSEIYIEIAKGHGEAIVGNFPGRSLSVVCRRGSHEVLRIESMPSKSVMLRARGLVFRSDSDAEDLHDFAGAGLFDSVPLVDYEREIIGYRKDPIIQTTSELDKLVMNICKLAEEVEGAMGGKPQDIEGCWSGGSPYVVQSRPQVKRIRSLHDLMLPRSRSGFERERGFECEECGYV</sequence>
<protein>
    <recommendedName>
        <fullName evidence="17">Pyruvate phosphate dikinase AMP/ATP-binding domain-containing protein</fullName>
    </recommendedName>
</protein>
<dbReference type="Gene3D" id="3.30.470.20">
    <property type="entry name" value="ATP-grasp fold, B domain"/>
    <property type="match status" value="1"/>
</dbReference>
<dbReference type="SUPFAM" id="SSF56059">
    <property type="entry name" value="Glutathione synthetase ATP-binding domain-like"/>
    <property type="match status" value="1"/>
</dbReference>
<dbReference type="Gene3D" id="3.30.1490.20">
    <property type="entry name" value="ATP-grasp fold, A domain"/>
    <property type="match status" value="2"/>
</dbReference>
<reference evidence="14 16" key="1">
    <citation type="journal article" date="2012" name="Nature">
        <title>Algal genomes reveal evolutionary mosaicism and the fate of nucleomorphs.</title>
        <authorList>
            <consortium name="DOE Joint Genome Institute"/>
            <person name="Curtis B.A."/>
            <person name="Tanifuji G."/>
            <person name="Burki F."/>
            <person name="Gruber A."/>
            <person name="Irimia M."/>
            <person name="Maruyama S."/>
            <person name="Arias M.C."/>
            <person name="Ball S.G."/>
            <person name="Gile G.H."/>
            <person name="Hirakawa Y."/>
            <person name="Hopkins J.F."/>
            <person name="Kuo A."/>
            <person name="Rensing S.A."/>
            <person name="Schmutz J."/>
            <person name="Symeonidi A."/>
            <person name="Elias M."/>
            <person name="Eveleigh R.J."/>
            <person name="Herman E.K."/>
            <person name="Klute M.J."/>
            <person name="Nakayama T."/>
            <person name="Obornik M."/>
            <person name="Reyes-Prieto A."/>
            <person name="Armbrust E.V."/>
            <person name="Aves S.J."/>
            <person name="Beiko R.G."/>
            <person name="Coutinho P."/>
            <person name="Dacks J.B."/>
            <person name="Durnford D.G."/>
            <person name="Fast N.M."/>
            <person name="Green B.R."/>
            <person name="Grisdale C.J."/>
            <person name="Hempel F."/>
            <person name="Henrissat B."/>
            <person name="Hoppner M.P."/>
            <person name="Ishida K."/>
            <person name="Kim E."/>
            <person name="Koreny L."/>
            <person name="Kroth P.G."/>
            <person name="Liu Y."/>
            <person name="Malik S.B."/>
            <person name="Maier U.G."/>
            <person name="McRose D."/>
            <person name="Mock T."/>
            <person name="Neilson J.A."/>
            <person name="Onodera N.T."/>
            <person name="Poole A.M."/>
            <person name="Pritham E.J."/>
            <person name="Richards T.A."/>
            <person name="Rocap G."/>
            <person name="Roy S.W."/>
            <person name="Sarai C."/>
            <person name="Schaack S."/>
            <person name="Shirato S."/>
            <person name="Slamovits C.H."/>
            <person name="Spencer D.F."/>
            <person name="Suzuki S."/>
            <person name="Worden A.Z."/>
            <person name="Zauner S."/>
            <person name="Barry K."/>
            <person name="Bell C."/>
            <person name="Bharti A.K."/>
            <person name="Crow J.A."/>
            <person name="Grimwood J."/>
            <person name="Kramer R."/>
            <person name="Lindquist E."/>
            <person name="Lucas S."/>
            <person name="Salamov A."/>
            <person name="McFadden G.I."/>
            <person name="Lane C.E."/>
            <person name="Keeling P.J."/>
            <person name="Gray M.W."/>
            <person name="Grigoriev I.V."/>
            <person name="Archibald J.M."/>
        </authorList>
    </citation>
    <scope>NUCLEOTIDE SEQUENCE</scope>
    <source>
        <strain evidence="14 16">CCMP2712</strain>
    </source>
</reference>
<dbReference type="InterPro" id="IPR054481">
    <property type="entry name" value="GWD1_pHisD"/>
</dbReference>
<dbReference type="PANTHER" id="PTHR46999:SF1">
    <property type="entry name" value="ALPHA-GLUCAN WATER DIKINASE 1, CHLOROPLASTIC"/>
    <property type="match status" value="1"/>
</dbReference>
<keyword evidence="9" id="KW-0460">Magnesium</keyword>
<accession>L1K4D7</accession>
<dbReference type="Pfam" id="PF01326">
    <property type="entry name" value="PPDK_N"/>
    <property type="match status" value="1"/>
</dbReference>
<dbReference type="EnsemblProtists" id="EKX55447">
    <property type="protein sequence ID" value="EKX55447"/>
    <property type="gene ID" value="GUITHDRAFT_62607"/>
</dbReference>
<evidence type="ECO:0000256" key="7">
    <source>
        <dbReference type="ARBA" id="ARBA00022777"/>
    </source>
</evidence>
<keyword evidence="7" id="KW-0418">Kinase</keyword>
<organism evidence="14">
    <name type="scientific">Guillardia theta (strain CCMP2712)</name>
    <name type="common">Cryptophyte</name>
    <dbReference type="NCBI Taxonomy" id="905079"/>
    <lineage>
        <taxon>Eukaryota</taxon>
        <taxon>Cryptophyceae</taxon>
        <taxon>Pyrenomonadales</taxon>
        <taxon>Geminigeraceae</taxon>
        <taxon>Guillardia</taxon>
    </lineage>
</organism>
<reference evidence="15" key="3">
    <citation type="submission" date="2016-03" db="UniProtKB">
        <authorList>
            <consortium name="EnsemblProtists"/>
        </authorList>
    </citation>
    <scope>IDENTIFICATION</scope>
</reference>
<dbReference type="InterPro" id="IPR013815">
    <property type="entry name" value="ATP_grasp_subdomain_1"/>
</dbReference>
<evidence type="ECO:0000313" key="15">
    <source>
        <dbReference type="EnsemblProtists" id="EKX55447"/>
    </source>
</evidence>
<evidence type="ECO:0000256" key="1">
    <source>
        <dbReference type="ARBA" id="ARBA00001946"/>
    </source>
</evidence>
<feature type="region of interest" description="Disordered" evidence="11">
    <location>
        <begin position="550"/>
        <end position="577"/>
    </location>
</feature>
<proteinExistence type="inferred from homology"/>
<evidence type="ECO:0000256" key="4">
    <source>
        <dbReference type="ARBA" id="ARBA00022679"/>
    </source>
</evidence>
<evidence type="ECO:0000313" key="14">
    <source>
        <dbReference type="EMBL" id="EKX55447.1"/>
    </source>
</evidence>
<keyword evidence="10" id="KW-0119">Carbohydrate metabolism</keyword>
<keyword evidence="8" id="KW-0067">ATP-binding</keyword>
<comment type="similarity">
    <text evidence="2">Belongs to the PEP-utilizing enzyme family.</text>
</comment>
<dbReference type="STRING" id="905079.L1K4D7"/>
<evidence type="ECO:0000259" key="12">
    <source>
        <dbReference type="Pfam" id="PF01326"/>
    </source>
</evidence>
<dbReference type="HOGENOM" id="CLU_002399_0_0_1"/>
<evidence type="ECO:0000256" key="2">
    <source>
        <dbReference type="ARBA" id="ARBA00007837"/>
    </source>
</evidence>
<dbReference type="AlphaFoldDB" id="L1K4D7"/>
<evidence type="ECO:0000256" key="9">
    <source>
        <dbReference type="ARBA" id="ARBA00022842"/>
    </source>
</evidence>
<feature type="domain" description="Alpha-glucan water dikinase phosphohistidine-like" evidence="13">
    <location>
        <begin position="437"/>
        <end position="545"/>
    </location>
</feature>
<dbReference type="RefSeq" id="XP_005842427.1">
    <property type="nucleotide sequence ID" value="XM_005842370.1"/>
</dbReference>
<dbReference type="GO" id="GO:0005524">
    <property type="term" value="F:ATP binding"/>
    <property type="evidence" value="ECO:0007669"/>
    <property type="project" value="UniProtKB-KW"/>
</dbReference>
<evidence type="ECO:0000256" key="5">
    <source>
        <dbReference type="ARBA" id="ARBA00022723"/>
    </source>
</evidence>
<keyword evidence="16" id="KW-1185">Reference proteome</keyword>
<evidence type="ECO:0000256" key="8">
    <source>
        <dbReference type="ARBA" id="ARBA00022840"/>
    </source>
</evidence>
<dbReference type="GO" id="GO:0016301">
    <property type="term" value="F:kinase activity"/>
    <property type="evidence" value="ECO:0007669"/>
    <property type="project" value="UniProtKB-KW"/>
</dbReference>
<comment type="subunit">
    <text evidence="3">Homodimer.</text>
</comment>